<dbReference type="EMBL" id="UINC01068302">
    <property type="protein sequence ID" value="SVC00826.1"/>
    <property type="molecule type" value="Genomic_DNA"/>
</dbReference>
<dbReference type="Gene3D" id="1.10.4080.10">
    <property type="entry name" value="ADP-ribosylation/Crystallin J1"/>
    <property type="match status" value="1"/>
</dbReference>
<dbReference type="SUPFAM" id="SSF101478">
    <property type="entry name" value="ADP-ribosylglycohydrolase"/>
    <property type="match status" value="1"/>
</dbReference>
<dbReference type="Pfam" id="PF03747">
    <property type="entry name" value="ADP_ribosyl_GH"/>
    <property type="match status" value="1"/>
</dbReference>
<protein>
    <submittedName>
        <fullName evidence="1">Uncharacterized protein</fullName>
    </submittedName>
</protein>
<feature type="non-terminal residue" evidence="1">
    <location>
        <position position="97"/>
    </location>
</feature>
<evidence type="ECO:0000313" key="1">
    <source>
        <dbReference type="EMBL" id="SVC00826.1"/>
    </source>
</evidence>
<sequence>MKIHSTAYREKVYAGVLGKVIGVYLGRPFEGWHYNQIQQRLGDINYYVHDQLNVPLIVTDDDISGTFTFLRSIADHHYAPSISARQIGESWLNYLIE</sequence>
<organism evidence="1">
    <name type="scientific">marine metagenome</name>
    <dbReference type="NCBI Taxonomy" id="408172"/>
    <lineage>
        <taxon>unclassified sequences</taxon>
        <taxon>metagenomes</taxon>
        <taxon>ecological metagenomes</taxon>
    </lineage>
</organism>
<proteinExistence type="predicted"/>
<dbReference type="InterPro" id="IPR036705">
    <property type="entry name" value="Ribosyl_crysJ1_sf"/>
</dbReference>
<gene>
    <name evidence="1" type="ORF">METZ01_LOCUS253680</name>
</gene>
<accession>A0A382IMJ1</accession>
<reference evidence="1" key="1">
    <citation type="submission" date="2018-05" db="EMBL/GenBank/DDBJ databases">
        <authorList>
            <person name="Lanie J.A."/>
            <person name="Ng W.-L."/>
            <person name="Kazmierczak K.M."/>
            <person name="Andrzejewski T.M."/>
            <person name="Davidsen T.M."/>
            <person name="Wayne K.J."/>
            <person name="Tettelin H."/>
            <person name="Glass J.I."/>
            <person name="Rusch D."/>
            <person name="Podicherti R."/>
            <person name="Tsui H.-C.T."/>
            <person name="Winkler M.E."/>
        </authorList>
    </citation>
    <scope>NUCLEOTIDE SEQUENCE</scope>
</reference>
<name>A0A382IMJ1_9ZZZZ</name>
<dbReference type="InterPro" id="IPR005502">
    <property type="entry name" value="Ribosyl_crysJ1"/>
</dbReference>
<dbReference type="AlphaFoldDB" id="A0A382IMJ1"/>